<evidence type="ECO:0000256" key="1">
    <source>
        <dbReference type="ARBA" id="ARBA00004651"/>
    </source>
</evidence>
<evidence type="ECO:0000256" key="4">
    <source>
        <dbReference type="ARBA" id="ARBA00022989"/>
    </source>
</evidence>
<gene>
    <name evidence="8" type="ORF">UFOPK1425_00121</name>
    <name evidence="9" type="ORF">UFOPK1842_00441</name>
</gene>
<dbReference type="Pfam" id="PF09335">
    <property type="entry name" value="VTT_dom"/>
    <property type="match status" value="1"/>
</dbReference>
<keyword evidence="4 6" id="KW-1133">Transmembrane helix</keyword>
<dbReference type="PANTHER" id="PTHR30353">
    <property type="entry name" value="INNER MEMBRANE PROTEIN DEDA-RELATED"/>
    <property type="match status" value="1"/>
</dbReference>
<feature type="transmembrane region" description="Helical" evidence="6">
    <location>
        <begin position="149"/>
        <end position="170"/>
    </location>
</feature>
<sequence>MDIFHAFNAESAINSFGLAGIFLILFVETGLPIVIGLPGDSLLFMAGIAASGTGEVIKIHLSIRELAIGAPLFAITGSQFGHWLGYTYGSKLFGREDSKYFNPKRLKTLQKWIDKYGIGKMIFLGRFIPIVRHLVNPAAGVAQMSYKRFFLWNVGSAIVWTQGFIWGGYVLGEKLKGSVDKYVLPIVAIIVIVSIAPIFWEIFKEWRSRKHLS</sequence>
<evidence type="ECO:0000259" key="7">
    <source>
        <dbReference type="Pfam" id="PF09335"/>
    </source>
</evidence>
<dbReference type="AlphaFoldDB" id="A0A6J6GZF9"/>
<accession>A0A6J6GZF9</accession>
<comment type="subcellular location">
    <subcellularLocation>
        <location evidence="1">Cell membrane</location>
        <topology evidence="1">Multi-pass membrane protein</topology>
    </subcellularLocation>
</comment>
<evidence type="ECO:0000256" key="5">
    <source>
        <dbReference type="ARBA" id="ARBA00023136"/>
    </source>
</evidence>
<protein>
    <submittedName>
        <fullName evidence="9">Unannotated protein</fullName>
    </submittedName>
</protein>
<keyword evidence="5 6" id="KW-0472">Membrane</keyword>
<evidence type="ECO:0000313" key="8">
    <source>
        <dbReference type="EMBL" id="CAB4532816.1"/>
    </source>
</evidence>
<keyword evidence="2" id="KW-1003">Cell membrane</keyword>
<dbReference type="InterPro" id="IPR032818">
    <property type="entry name" value="DedA-like"/>
</dbReference>
<feature type="transmembrane region" description="Helical" evidence="6">
    <location>
        <begin position="182"/>
        <end position="203"/>
    </location>
</feature>
<evidence type="ECO:0000313" key="9">
    <source>
        <dbReference type="EMBL" id="CAB4605009.1"/>
    </source>
</evidence>
<feature type="domain" description="VTT" evidence="7">
    <location>
        <begin position="38"/>
        <end position="168"/>
    </location>
</feature>
<evidence type="ECO:0000256" key="3">
    <source>
        <dbReference type="ARBA" id="ARBA00022692"/>
    </source>
</evidence>
<evidence type="ECO:0000256" key="6">
    <source>
        <dbReference type="SAM" id="Phobius"/>
    </source>
</evidence>
<dbReference type="GO" id="GO:0005886">
    <property type="term" value="C:plasma membrane"/>
    <property type="evidence" value="ECO:0007669"/>
    <property type="project" value="UniProtKB-SubCell"/>
</dbReference>
<feature type="transmembrane region" description="Helical" evidence="6">
    <location>
        <begin position="12"/>
        <end position="35"/>
    </location>
</feature>
<name>A0A6J6GZF9_9ZZZZ</name>
<dbReference type="EMBL" id="CAEZUQ010000037">
    <property type="protein sequence ID" value="CAB4605009.1"/>
    <property type="molecule type" value="Genomic_DNA"/>
</dbReference>
<dbReference type="PANTHER" id="PTHR30353:SF0">
    <property type="entry name" value="TRANSMEMBRANE PROTEIN"/>
    <property type="match status" value="1"/>
</dbReference>
<dbReference type="EMBL" id="CAEZSJ010000012">
    <property type="protein sequence ID" value="CAB4532816.1"/>
    <property type="molecule type" value="Genomic_DNA"/>
</dbReference>
<reference evidence="9" key="1">
    <citation type="submission" date="2020-05" db="EMBL/GenBank/DDBJ databases">
        <authorList>
            <person name="Chiriac C."/>
            <person name="Salcher M."/>
            <person name="Ghai R."/>
            <person name="Kavagutti S V."/>
        </authorList>
    </citation>
    <scope>NUCLEOTIDE SEQUENCE</scope>
</reference>
<evidence type="ECO:0000256" key="2">
    <source>
        <dbReference type="ARBA" id="ARBA00022475"/>
    </source>
</evidence>
<organism evidence="9">
    <name type="scientific">freshwater metagenome</name>
    <dbReference type="NCBI Taxonomy" id="449393"/>
    <lineage>
        <taxon>unclassified sequences</taxon>
        <taxon>metagenomes</taxon>
        <taxon>ecological metagenomes</taxon>
    </lineage>
</organism>
<keyword evidence="3 6" id="KW-0812">Transmembrane</keyword>
<dbReference type="InterPro" id="IPR032816">
    <property type="entry name" value="VTT_dom"/>
</dbReference>
<proteinExistence type="predicted"/>